<evidence type="ECO:0000256" key="1">
    <source>
        <dbReference type="ARBA" id="ARBA00009995"/>
    </source>
</evidence>
<feature type="non-terminal residue" evidence="5">
    <location>
        <position position="502"/>
    </location>
</feature>
<evidence type="ECO:0008006" key="7">
    <source>
        <dbReference type="Google" id="ProtNLM"/>
    </source>
</evidence>
<evidence type="ECO:0000313" key="5">
    <source>
        <dbReference type="EMBL" id="CAL4089847.1"/>
    </source>
</evidence>
<dbReference type="GO" id="GO:0008194">
    <property type="term" value="F:UDP-glycosyltransferase activity"/>
    <property type="evidence" value="ECO:0007669"/>
    <property type="project" value="InterPro"/>
</dbReference>
<keyword evidence="2" id="KW-0328">Glycosyltransferase</keyword>
<keyword evidence="4" id="KW-0812">Transmembrane</keyword>
<organism evidence="5 6">
    <name type="scientific">Meganyctiphanes norvegica</name>
    <name type="common">Northern krill</name>
    <name type="synonym">Thysanopoda norvegica</name>
    <dbReference type="NCBI Taxonomy" id="48144"/>
    <lineage>
        <taxon>Eukaryota</taxon>
        <taxon>Metazoa</taxon>
        <taxon>Ecdysozoa</taxon>
        <taxon>Arthropoda</taxon>
        <taxon>Crustacea</taxon>
        <taxon>Multicrustacea</taxon>
        <taxon>Malacostraca</taxon>
        <taxon>Eumalacostraca</taxon>
        <taxon>Eucarida</taxon>
        <taxon>Euphausiacea</taxon>
        <taxon>Euphausiidae</taxon>
        <taxon>Meganyctiphanes</taxon>
    </lineage>
</organism>
<dbReference type="CDD" id="cd03784">
    <property type="entry name" value="GT1_Gtf-like"/>
    <property type="match status" value="1"/>
</dbReference>
<evidence type="ECO:0000313" key="6">
    <source>
        <dbReference type="Proteomes" id="UP001497623"/>
    </source>
</evidence>
<dbReference type="InterPro" id="IPR050271">
    <property type="entry name" value="UDP-glycosyltransferase"/>
</dbReference>
<dbReference type="Gene3D" id="3.40.50.2000">
    <property type="entry name" value="Glycogen Phosphorylase B"/>
    <property type="match status" value="1"/>
</dbReference>
<evidence type="ECO:0000256" key="4">
    <source>
        <dbReference type="SAM" id="Phobius"/>
    </source>
</evidence>
<keyword evidence="4" id="KW-0472">Membrane</keyword>
<dbReference type="FunFam" id="3.40.50.2000:FF:000050">
    <property type="entry name" value="UDP-glucuronosyltransferase"/>
    <property type="match status" value="1"/>
</dbReference>
<sequence>MEVLKLFIILTTSLHMCMGYNVLLLAPVGSRSLYNLNLALGENLINAGHNVTLVTTFNASSSNVNIHHVHTGTTKEEMSQDIFALRDTKNIFYIFRKVSISRGEQMWQNPNILALWKRRNDFHAIVAISYMNEIIVPFLMDYEGAYIGFCTPGVEGFQVSNNGNWLPMSTTPMLFLPLYQYEVLMKRVVNEKNAVIGLISFQLRLGLICPFKSKTYYKFVSGQPDSYYRVIYFLTLGATEIYSVFAIYPTKKNISQIFLKKLLREELEDFMSGSPDGVIYFSLGSIAKSSDIPHEYKEMFVEAFKKVPQRVVWKYEGQDLDLPPNVLTSKWLPQQDILGHTSARIFITHCGNLGTQEAKYHGVPMLAVPISFDQPRNAARLTRKGFAVTLNWDDKTVDRIVDAIKTLIDDFRYRERLQDVYKALQDQKESPGEQEVWWVEYAIRHKNSRHLRYAGKSLNFIQYHLLDVAAFWLVLFIGCFAGMSFCCIRCAGRSHFRSKLDY</sequence>
<dbReference type="PANTHER" id="PTHR48043">
    <property type="entry name" value="EG:EG0003.4 PROTEIN-RELATED"/>
    <property type="match status" value="1"/>
</dbReference>
<accession>A0AAV2QKI9</accession>
<dbReference type="Pfam" id="PF00201">
    <property type="entry name" value="UDPGT"/>
    <property type="match status" value="1"/>
</dbReference>
<dbReference type="Proteomes" id="UP001497623">
    <property type="component" value="Unassembled WGS sequence"/>
</dbReference>
<keyword evidence="6" id="KW-1185">Reference proteome</keyword>
<keyword evidence="3" id="KW-0808">Transferase</keyword>
<reference evidence="5 6" key="1">
    <citation type="submission" date="2024-05" db="EMBL/GenBank/DDBJ databases">
        <authorList>
            <person name="Wallberg A."/>
        </authorList>
    </citation>
    <scope>NUCLEOTIDE SEQUENCE [LARGE SCALE GENOMIC DNA]</scope>
</reference>
<dbReference type="PANTHER" id="PTHR48043:SF27">
    <property type="entry name" value="UDP-GLUCURONOSYLTRANSFERASE"/>
    <property type="match status" value="1"/>
</dbReference>
<comment type="similarity">
    <text evidence="1">Belongs to the UDP-glycosyltransferase family.</text>
</comment>
<comment type="caution">
    <text evidence="5">The sequence shown here is derived from an EMBL/GenBank/DDBJ whole genome shotgun (WGS) entry which is preliminary data.</text>
</comment>
<evidence type="ECO:0000256" key="3">
    <source>
        <dbReference type="ARBA" id="ARBA00022679"/>
    </source>
</evidence>
<evidence type="ECO:0000256" key="2">
    <source>
        <dbReference type="ARBA" id="ARBA00022676"/>
    </source>
</evidence>
<keyword evidence="4" id="KW-1133">Transmembrane helix</keyword>
<dbReference type="AlphaFoldDB" id="A0AAV2QKI9"/>
<gene>
    <name evidence="5" type="ORF">MNOR_LOCUS13907</name>
</gene>
<dbReference type="EMBL" id="CAXKWB010008153">
    <property type="protein sequence ID" value="CAL4089847.1"/>
    <property type="molecule type" value="Genomic_DNA"/>
</dbReference>
<name>A0AAV2QKI9_MEGNR</name>
<dbReference type="InterPro" id="IPR002213">
    <property type="entry name" value="UDP_glucos_trans"/>
</dbReference>
<dbReference type="SUPFAM" id="SSF53756">
    <property type="entry name" value="UDP-Glycosyltransferase/glycogen phosphorylase"/>
    <property type="match status" value="1"/>
</dbReference>
<feature type="transmembrane region" description="Helical" evidence="4">
    <location>
        <begin position="469"/>
        <end position="492"/>
    </location>
</feature>
<protein>
    <recommendedName>
        <fullName evidence="7">UDP-glucuronosyltransferase</fullName>
    </recommendedName>
</protein>
<proteinExistence type="inferred from homology"/>